<evidence type="ECO:0000256" key="6">
    <source>
        <dbReference type="ARBA" id="ARBA00044556"/>
    </source>
</evidence>
<comment type="catalytic activity">
    <reaction evidence="9">
        <text>S-hexadecanoyl-L-cysteinyl-[protein] + H2O = L-cysteinyl-[protein] + hexadecanoate + H(+)</text>
        <dbReference type="Rhea" id="RHEA:19233"/>
        <dbReference type="Rhea" id="RHEA-COMP:10131"/>
        <dbReference type="Rhea" id="RHEA-COMP:11032"/>
        <dbReference type="ChEBI" id="CHEBI:7896"/>
        <dbReference type="ChEBI" id="CHEBI:15377"/>
        <dbReference type="ChEBI" id="CHEBI:15378"/>
        <dbReference type="ChEBI" id="CHEBI:29950"/>
        <dbReference type="ChEBI" id="CHEBI:74151"/>
        <dbReference type="EC" id="3.1.2.22"/>
    </reaction>
    <physiologicalReaction direction="left-to-right" evidence="9">
        <dbReference type="Rhea" id="RHEA:19234"/>
    </physiologicalReaction>
</comment>
<evidence type="ECO:0000256" key="9">
    <source>
        <dbReference type="ARBA" id="ARBA00047409"/>
    </source>
</evidence>
<evidence type="ECO:0000256" key="5">
    <source>
        <dbReference type="ARBA" id="ARBA00044547"/>
    </source>
</evidence>
<comment type="catalytic activity">
    <reaction evidence="14">
        <text>2 1-octadecanoyl-sn-glycero-3-phospho-(1'-sn-glycerol) = 1-octadecanoyl-sn-glycero-3-phospho-(3'-octadecanoyl-1'-sn-glycerol) + sn-glycero-3-phospho-(1'-sn-glycerol)</text>
        <dbReference type="Rhea" id="RHEA:77603"/>
        <dbReference type="ChEBI" id="CHEBI:64717"/>
        <dbReference type="ChEBI" id="CHEBI:72827"/>
        <dbReference type="ChEBI" id="CHEBI:232638"/>
    </reaction>
    <physiologicalReaction direction="left-to-right" evidence="14">
        <dbReference type="Rhea" id="RHEA:77604"/>
    </physiologicalReaction>
</comment>
<evidence type="ECO:0000256" key="14">
    <source>
        <dbReference type="ARBA" id="ARBA00051789"/>
    </source>
</evidence>
<name>A0ABY7DRS5_MYAAR</name>
<evidence type="ECO:0000256" key="7">
    <source>
        <dbReference type="ARBA" id="ARBA00044557"/>
    </source>
</evidence>
<keyword evidence="16" id="KW-1185">Reference proteome</keyword>
<evidence type="ECO:0000313" key="16">
    <source>
        <dbReference type="Proteomes" id="UP001164746"/>
    </source>
</evidence>
<comment type="catalytic activity">
    <reaction evidence="10">
        <text>2 1-tetradecanoyl-sn-glycero-3-phospho-(1'-sn-glycerol) = 1-tetradecanoyl-sn-glycero-3-phospho-(3'-tetradecanoyl-1'-sn-glycerol) + sn-glycero-3-phospho-(1'-sn-glycerol)</text>
        <dbReference type="Rhea" id="RHEA:77611"/>
        <dbReference type="ChEBI" id="CHEBI:64717"/>
        <dbReference type="ChEBI" id="CHEBI:72826"/>
        <dbReference type="ChEBI" id="CHEBI:232640"/>
    </reaction>
    <physiologicalReaction direction="left-to-right" evidence="10">
        <dbReference type="Rhea" id="RHEA:77612"/>
    </physiologicalReaction>
</comment>
<evidence type="ECO:0000256" key="1">
    <source>
        <dbReference type="ARBA" id="ARBA00007028"/>
    </source>
</evidence>
<organism evidence="15 16">
    <name type="scientific">Mya arenaria</name>
    <name type="common">Soft-shell clam</name>
    <dbReference type="NCBI Taxonomy" id="6604"/>
    <lineage>
        <taxon>Eukaryota</taxon>
        <taxon>Metazoa</taxon>
        <taxon>Spiralia</taxon>
        <taxon>Lophotrochozoa</taxon>
        <taxon>Mollusca</taxon>
        <taxon>Bivalvia</taxon>
        <taxon>Autobranchia</taxon>
        <taxon>Heteroconchia</taxon>
        <taxon>Euheterodonta</taxon>
        <taxon>Imparidentia</taxon>
        <taxon>Neoheterodontei</taxon>
        <taxon>Myida</taxon>
        <taxon>Myoidea</taxon>
        <taxon>Myidae</taxon>
        <taxon>Mya</taxon>
    </lineage>
</organism>
<comment type="catalytic activity">
    <reaction evidence="13">
        <text>2 1-acyl-sn-glycero-3-phospho-(1'-sn-glycerol) = 1-acyl-sn-glycero-3-phospho-(3'-acyl-sn-1'-glycerol) + sn-glycero-3-phospho-(1'-sn-glycerol)</text>
        <dbReference type="Rhea" id="RHEA:77619"/>
        <dbReference type="ChEBI" id="CHEBI:64717"/>
        <dbReference type="ChEBI" id="CHEBI:64840"/>
        <dbReference type="ChEBI" id="CHEBI:232628"/>
    </reaction>
    <physiologicalReaction direction="left-to-right" evidence="13">
        <dbReference type="Rhea" id="RHEA:77620"/>
    </physiologicalReaction>
</comment>
<dbReference type="InterPro" id="IPR026138">
    <property type="entry name" value="CLN5"/>
</dbReference>
<comment type="catalytic activity">
    <reaction evidence="12">
        <text>2 1-hexadecanoyl-sn-glycero-3-phospho-(1'-sn-glycerol) = 1-hexadecanoyl-sn-glycero-3-phospho-(3'-hexadecanoyl-1'-sn-glycerol) + sn-glycero-3-phospho-(1'-sn-glycerol)</text>
        <dbReference type="Rhea" id="RHEA:77607"/>
        <dbReference type="ChEBI" id="CHEBI:64717"/>
        <dbReference type="ChEBI" id="CHEBI:75158"/>
        <dbReference type="ChEBI" id="CHEBI:232639"/>
    </reaction>
    <physiologicalReaction direction="left-to-right" evidence="12">
        <dbReference type="Rhea" id="RHEA:77608"/>
    </physiologicalReaction>
</comment>
<comment type="function">
    <text evidence="8">Catalyzes the synthesis of bis(monoacylglycero)phosphate (BMP) via transacylation of 2 molecules of lysophosphatidylglycerol (LPG). BMP also known as lysobisphosphatidic acid plays a key role in the formation of intraluminal vesicles and in maintaining intracellular cholesterol homeostasis. Can use only LPG as the exclusive lysophospholipid acyl donor for base exchange and displays BMP synthase activity towards various LPGs (LPG 14:0, LPG 16:0, LPG 18:0, LPG 18:1) with a higher preference for longer chain lengths. Plays a role in influencing the retrograde trafficking of lysosomal sorting receptors SORT1 and IGF2R from the endosomes to the trans-Golgi network by controlling the recruitment of retromer complex to the endosomal membrane. Regulates the localization and activation of RAB7A which is required to recruit the retromer complex to the endosomal membrane.</text>
</comment>
<dbReference type="PANTHER" id="PTHR15380:SF2">
    <property type="entry name" value="CEROID-LIPOFUSCINOSIS NEURONAL PROTEIN 5"/>
    <property type="match status" value="1"/>
</dbReference>
<keyword evidence="2" id="KW-0325">Glycoprotein</keyword>
<evidence type="ECO:0000256" key="10">
    <source>
        <dbReference type="ARBA" id="ARBA00050455"/>
    </source>
</evidence>
<comment type="similarity">
    <text evidence="1">Belongs to the CLN5 family.</text>
</comment>
<feature type="non-terminal residue" evidence="15">
    <location>
        <position position="413"/>
    </location>
</feature>
<gene>
    <name evidence="15" type="ORF">MAR_023679</name>
</gene>
<evidence type="ECO:0000256" key="11">
    <source>
        <dbReference type="ARBA" id="ARBA00051022"/>
    </source>
</evidence>
<evidence type="ECO:0000256" key="3">
    <source>
        <dbReference type="ARBA" id="ARBA00044494"/>
    </source>
</evidence>
<evidence type="ECO:0000256" key="13">
    <source>
        <dbReference type="ARBA" id="ARBA00051553"/>
    </source>
</evidence>
<proteinExistence type="inferred from homology"/>
<dbReference type="EMBL" id="CP111014">
    <property type="protein sequence ID" value="WAQ99306.1"/>
    <property type="molecule type" value="Genomic_DNA"/>
</dbReference>
<dbReference type="Pfam" id="PF15014">
    <property type="entry name" value="CLN5"/>
    <property type="match status" value="1"/>
</dbReference>
<evidence type="ECO:0000256" key="2">
    <source>
        <dbReference type="ARBA" id="ARBA00023180"/>
    </source>
</evidence>
<evidence type="ECO:0000313" key="15">
    <source>
        <dbReference type="EMBL" id="WAQ99306.1"/>
    </source>
</evidence>
<evidence type="ECO:0000256" key="4">
    <source>
        <dbReference type="ARBA" id="ARBA00044532"/>
    </source>
</evidence>
<comment type="function">
    <text evidence="3">Exhibits palmitoyl protein thioesterase (S-depalmitoylation) activity in vitro and most likely plays a role in protein S-depalmitoylation.</text>
</comment>
<evidence type="ECO:0000256" key="8">
    <source>
        <dbReference type="ARBA" id="ARBA00045492"/>
    </source>
</evidence>
<sequence>MQIKFGINWQDRQEQDDGWNTVEELSMDMKSSSERSAFADDLNEQFKMSIDTSQGPVHPYRRFKSRPKFNPYCQAGVVPFCPTGRVDNTMPRFHDFDKIEVYALKAPVFEFKLGDLLGKFHIMHDAMAFKNLDTGFNYTLEWYELVELFNCTFAHTLEDDSMIWCNQGAACIYDGVDDKHWLEYGTLVKVAEITGAISNQFAEWVEWDNNTAIYYETWTVWDEPGGQMWFDSFDCASFVIRAFQELANLGTEFNQSVHLNYTRINLYSDKPVYLGNDTVVKANESLYQNITDFYKKFQSHQSFQDLMTHLIEGYDEVFEDHMFYLYYNFEYWFLPMKQPYMKLTYFEKPLPKANNTDTLPIDDGNLFCVLQLKALDPTQCRNAMLFKENSPMGKVKVEDQYKLVFFMILKNSS</sequence>
<accession>A0ABY7DRS5</accession>
<dbReference type="PANTHER" id="PTHR15380">
    <property type="entry name" value="CEROID-LIPOFUSCINOSIS, NEURONAL 5"/>
    <property type="match status" value="1"/>
</dbReference>
<dbReference type="Proteomes" id="UP001164746">
    <property type="component" value="Chromosome 3"/>
</dbReference>
<protein>
    <recommendedName>
        <fullName evidence="4">Bis(monoacylglycero)phosphate synthase CLN5</fullName>
    </recommendedName>
    <alternativeName>
        <fullName evidence="5">Ceroid-lipofuscinosis neuronal protein 5</fullName>
    </alternativeName>
    <alternativeName>
        <fullName evidence="7">Palmitoyl protein thioesterase CLN5</fullName>
    </alternativeName>
    <alternativeName>
        <fullName evidence="6">S-depalmitoylase CLN5</fullName>
    </alternativeName>
</protein>
<comment type="catalytic activity">
    <reaction evidence="11">
        <text>2 1-(9Z-octadecenoyl)-sn-glycero-3-phospho-(1'-sn-glycerol) = 1-(9Z-octadecenoyl)-sn-glycero-3-phospho-(3'-(9Z-octadecenoyl)-1'-sn-glycerol) + sn-glycero-3-phospho-(1'-sn-glycerol)</text>
        <dbReference type="Rhea" id="RHEA:77599"/>
        <dbReference type="ChEBI" id="CHEBI:64717"/>
        <dbReference type="ChEBI" id="CHEBI:72828"/>
        <dbReference type="ChEBI" id="CHEBI:232637"/>
    </reaction>
    <physiologicalReaction direction="left-to-right" evidence="11">
        <dbReference type="Rhea" id="RHEA:77600"/>
    </physiologicalReaction>
</comment>
<evidence type="ECO:0000256" key="12">
    <source>
        <dbReference type="ARBA" id="ARBA00051183"/>
    </source>
</evidence>
<reference evidence="15" key="1">
    <citation type="submission" date="2022-11" db="EMBL/GenBank/DDBJ databases">
        <title>Centuries of genome instability and evolution in soft-shell clam transmissible cancer (bioRxiv).</title>
        <authorList>
            <person name="Hart S.F.M."/>
            <person name="Yonemitsu M.A."/>
            <person name="Giersch R.M."/>
            <person name="Beal B.F."/>
            <person name="Arriagada G."/>
            <person name="Davis B.W."/>
            <person name="Ostrander E.A."/>
            <person name="Goff S.P."/>
            <person name="Metzger M.J."/>
        </authorList>
    </citation>
    <scope>NUCLEOTIDE SEQUENCE</scope>
    <source>
        <strain evidence="15">MELC-2E11</strain>
        <tissue evidence="15">Siphon/mantle</tissue>
    </source>
</reference>